<evidence type="ECO:0000256" key="5">
    <source>
        <dbReference type="ARBA" id="ARBA00023125"/>
    </source>
</evidence>
<dbReference type="CDD" id="cd03362">
    <property type="entry name" value="TOPRIM_TopoIA_TopoIII"/>
    <property type="match status" value="1"/>
</dbReference>
<dbReference type="SMART" id="SM00493">
    <property type="entry name" value="TOPRIM"/>
    <property type="match status" value="1"/>
</dbReference>
<proteinExistence type="inferred from homology"/>
<comment type="caution">
    <text evidence="14">The sequence shown here is derived from an EMBL/GenBank/DDBJ whole genome shotgun (WGS) entry which is preliminary data.</text>
</comment>
<dbReference type="Pfam" id="PF01131">
    <property type="entry name" value="Topoisom_bac"/>
    <property type="match status" value="1"/>
</dbReference>
<dbReference type="EMBL" id="JGYN01000040">
    <property type="protein sequence ID" value="KFI46108.1"/>
    <property type="molecule type" value="Genomic_DNA"/>
</dbReference>
<comment type="catalytic activity">
    <reaction evidence="1">
        <text>ATP-independent breakage of single-stranded DNA, followed by passage and rejoining.</text>
        <dbReference type="EC" id="5.6.2.1"/>
    </reaction>
</comment>
<evidence type="ECO:0000256" key="11">
    <source>
        <dbReference type="SAM" id="MobiDB-lite"/>
    </source>
</evidence>
<feature type="domain" description="Topo IA-type catalytic" evidence="13">
    <location>
        <begin position="157"/>
        <end position="608"/>
    </location>
</feature>
<dbReference type="SMART" id="SM00436">
    <property type="entry name" value="TOP1Bc"/>
    <property type="match status" value="1"/>
</dbReference>
<accession>A0A086ZHV8</accession>
<dbReference type="GO" id="GO:0006281">
    <property type="term" value="P:DNA repair"/>
    <property type="evidence" value="ECO:0007669"/>
    <property type="project" value="TreeGrafter"/>
</dbReference>
<dbReference type="InterPro" id="IPR013825">
    <property type="entry name" value="Topo_IA_cen_sub2"/>
</dbReference>
<dbReference type="STRING" id="1437608.GCA_000771645_01780"/>
<dbReference type="InterPro" id="IPR003601">
    <property type="entry name" value="Topo_IA_2"/>
</dbReference>
<dbReference type="Gene3D" id="1.10.290.10">
    <property type="entry name" value="Topoisomerase I, domain 4"/>
    <property type="match status" value="1"/>
</dbReference>
<evidence type="ECO:0000256" key="1">
    <source>
        <dbReference type="ARBA" id="ARBA00000213"/>
    </source>
</evidence>
<keyword evidence="15" id="KW-1185">Reference proteome</keyword>
<keyword evidence="4" id="KW-0799">Topoisomerase</keyword>
<dbReference type="Gene3D" id="3.40.50.140">
    <property type="match status" value="1"/>
</dbReference>
<dbReference type="PROSITE" id="PS52039">
    <property type="entry name" value="TOPO_IA_2"/>
    <property type="match status" value="1"/>
</dbReference>
<dbReference type="EC" id="5.6.2.1" evidence="3"/>
<dbReference type="InterPro" id="IPR006171">
    <property type="entry name" value="TOPRIM_dom"/>
</dbReference>
<feature type="region of interest" description="Disordered" evidence="11">
    <location>
        <begin position="418"/>
        <end position="466"/>
    </location>
</feature>
<dbReference type="AlphaFoldDB" id="A0A086ZHV8"/>
<feature type="domain" description="Toprim" evidence="12">
    <location>
        <begin position="1"/>
        <end position="140"/>
    </location>
</feature>
<dbReference type="InterPro" id="IPR025589">
    <property type="entry name" value="Toprim_C_rpt"/>
</dbReference>
<dbReference type="InterPro" id="IPR000380">
    <property type="entry name" value="Topo_IA"/>
</dbReference>
<evidence type="ECO:0000256" key="3">
    <source>
        <dbReference type="ARBA" id="ARBA00012891"/>
    </source>
</evidence>
<evidence type="ECO:0000256" key="9">
    <source>
        <dbReference type="ARBA" id="ARBA00032235"/>
    </source>
</evidence>
<dbReference type="SMART" id="SM00437">
    <property type="entry name" value="TOP1Ac"/>
    <property type="match status" value="1"/>
</dbReference>
<dbReference type="OrthoDB" id="9803554at2"/>
<dbReference type="GO" id="GO:0006265">
    <property type="term" value="P:DNA topological change"/>
    <property type="evidence" value="ECO:0007669"/>
    <property type="project" value="InterPro"/>
</dbReference>
<gene>
    <name evidence="14" type="ORF">BBIA_2073</name>
</gene>
<evidence type="ECO:0000259" key="12">
    <source>
        <dbReference type="PROSITE" id="PS50880"/>
    </source>
</evidence>
<dbReference type="Gene3D" id="2.70.20.10">
    <property type="entry name" value="Topoisomerase I, domain 3"/>
    <property type="match status" value="1"/>
</dbReference>
<evidence type="ECO:0000313" key="14">
    <source>
        <dbReference type="EMBL" id="KFI46108.1"/>
    </source>
</evidence>
<evidence type="ECO:0000256" key="7">
    <source>
        <dbReference type="ARBA" id="ARBA00030003"/>
    </source>
</evidence>
<dbReference type="InterPro" id="IPR023405">
    <property type="entry name" value="Topo_IA_core_domain"/>
</dbReference>
<dbReference type="GO" id="GO:0003917">
    <property type="term" value="F:DNA topoisomerase type I (single strand cut, ATP-independent) activity"/>
    <property type="evidence" value="ECO:0007669"/>
    <property type="project" value="UniProtKB-EC"/>
</dbReference>
<reference evidence="14 15" key="1">
    <citation type="submission" date="2014-03" db="EMBL/GenBank/DDBJ databases">
        <title>Genomics of Bifidobacteria.</title>
        <authorList>
            <person name="Ventura M."/>
            <person name="Milani C."/>
            <person name="Lugli G.A."/>
        </authorList>
    </citation>
    <scope>NUCLEOTIDE SEQUENCE [LARGE SCALE GENOMIC DNA]</scope>
    <source>
        <strain evidence="14 15">DSM 23969</strain>
    </source>
</reference>
<dbReference type="InterPro" id="IPR013497">
    <property type="entry name" value="Topo_IA_cen"/>
</dbReference>
<name>A0A086ZHV8_9BIFI</name>
<dbReference type="InterPro" id="IPR013826">
    <property type="entry name" value="Topo_IA_cen_sub3"/>
</dbReference>
<evidence type="ECO:0000256" key="2">
    <source>
        <dbReference type="ARBA" id="ARBA00009446"/>
    </source>
</evidence>
<dbReference type="InterPro" id="IPR013824">
    <property type="entry name" value="Topo_IA_cen_sub1"/>
</dbReference>
<dbReference type="Pfam" id="PF13342">
    <property type="entry name" value="Toprim_Crpt"/>
    <property type="match status" value="1"/>
</dbReference>
<dbReference type="Pfam" id="PF01751">
    <property type="entry name" value="Toprim"/>
    <property type="match status" value="1"/>
</dbReference>
<dbReference type="InterPro" id="IPR034144">
    <property type="entry name" value="TOPRIM_TopoIII"/>
</dbReference>
<evidence type="ECO:0000256" key="8">
    <source>
        <dbReference type="ARBA" id="ARBA00031985"/>
    </source>
</evidence>
<dbReference type="PRINTS" id="PR00417">
    <property type="entry name" value="PRTPISMRASEI"/>
</dbReference>
<dbReference type="GO" id="GO:0003677">
    <property type="term" value="F:DNA binding"/>
    <property type="evidence" value="ECO:0007669"/>
    <property type="project" value="UniProtKB-KW"/>
</dbReference>
<evidence type="ECO:0000256" key="10">
    <source>
        <dbReference type="ARBA" id="ARBA00032877"/>
    </source>
</evidence>
<keyword evidence="5" id="KW-0238">DNA-binding</keyword>
<comment type="similarity">
    <text evidence="2">Belongs to the type IA topoisomerase family.</text>
</comment>
<dbReference type="GO" id="GO:0043597">
    <property type="term" value="C:cytoplasmic replication fork"/>
    <property type="evidence" value="ECO:0007669"/>
    <property type="project" value="TreeGrafter"/>
</dbReference>
<dbReference type="PANTHER" id="PTHR11390:SF21">
    <property type="entry name" value="DNA TOPOISOMERASE 3-ALPHA"/>
    <property type="match status" value="1"/>
</dbReference>
<evidence type="ECO:0000256" key="6">
    <source>
        <dbReference type="ARBA" id="ARBA00023235"/>
    </source>
</evidence>
<dbReference type="InterPro" id="IPR003602">
    <property type="entry name" value="Topo_IA_DNA-bd_dom"/>
</dbReference>
<dbReference type="Gene3D" id="1.10.460.10">
    <property type="entry name" value="Topoisomerase I, domain 2"/>
    <property type="match status" value="1"/>
</dbReference>
<protein>
    <recommendedName>
        <fullName evidence="3">DNA topoisomerase</fullName>
        <ecNumber evidence="3">5.6.2.1</ecNumber>
    </recommendedName>
    <alternativeName>
        <fullName evidence="10">Omega-protein</fullName>
    </alternativeName>
    <alternativeName>
        <fullName evidence="9">Relaxing enzyme</fullName>
    </alternativeName>
    <alternativeName>
        <fullName evidence="7">Swivelase</fullName>
    </alternativeName>
    <alternativeName>
        <fullName evidence="8">Untwisting enzyme</fullName>
    </alternativeName>
</protein>
<keyword evidence="6 14" id="KW-0413">Isomerase</keyword>
<evidence type="ECO:0000259" key="13">
    <source>
        <dbReference type="PROSITE" id="PS52039"/>
    </source>
</evidence>
<sequence>MKLVIAEKHSVAQAIAKALDPHSTGKDGYIQAGDAIVSWAQGHLVDLATPDQYEDEPWHEAKWRWEDLPISPMTFKWQVSQDKGAGTRYRQLVTLINRNDVDTLVNACDPDREGEAIFRRIIGHAHVTKPALRLWVASLEEDAIQDAWARMKPESEYDGLAAAADCRAKADWLVGMNATRVHTLLYRRRLTMGRVQTPTLSMIVERDRAISGHKPEKYWTVRALMDGWTLVSGHYDNPDQAETVAGKAKTGAFTVTKAERKTVNDRPPHLYDLTGLQKDMSRLHGMTAAATLSALQHLYEMKLATYPRTDSQYITHDDLDTLRRLTEGDRLVDGFVDPTVLSAKPRPELTVNDQKVAGHTAILPTMSLDRSKLDELSQDERLVVTRIVRRMWEAIGDDHKHLKTTVKATLDGTSEEFTAGTDVTIEPGWKGIEPKNRKTDKPEDQKTDKPEDQKTDEEEPAGTIPDTLAQGDRLHAIDARVKEGETKPPAPFTEATLLAAMEHASRYVDDKDLKAALDDDVSHSGGIGTPATRADIIEKLVSSKYVERRGKQLRSTDEGRLLVHVAAPELTNVATTAEWERMLSDMEHGDTDADIFMGMIRGMIADLPAQAKTRFDPQCKNDGTAAGRESFGPCPRCGKPVVKTGHLWQCSTNRHRKTEDGKWELASGCGYTIHDTISGKKLTDQLIRKILAGGSPKVTGFVSRRTGRGFEAKLAADKERGIRMIFDQGGKR</sequence>
<dbReference type="RefSeq" id="WP_033496031.1">
    <property type="nucleotide sequence ID" value="NZ_JDUU01000033.1"/>
</dbReference>
<dbReference type="PROSITE" id="PS50880">
    <property type="entry name" value="TOPRIM"/>
    <property type="match status" value="1"/>
</dbReference>
<dbReference type="Proteomes" id="UP000029108">
    <property type="component" value="Unassembled WGS sequence"/>
</dbReference>
<feature type="compositionally biased region" description="Basic and acidic residues" evidence="11">
    <location>
        <begin position="432"/>
        <end position="453"/>
    </location>
</feature>
<dbReference type="GO" id="GO:0006310">
    <property type="term" value="P:DNA recombination"/>
    <property type="evidence" value="ECO:0007669"/>
    <property type="project" value="TreeGrafter"/>
</dbReference>
<dbReference type="SUPFAM" id="SSF56712">
    <property type="entry name" value="Prokaryotic type I DNA topoisomerase"/>
    <property type="match status" value="1"/>
</dbReference>
<dbReference type="PANTHER" id="PTHR11390">
    <property type="entry name" value="PROKARYOTIC DNA TOPOISOMERASE"/>
    <property type="match status" value="1"/>
</dbReference>
<evidence type="ECO:0000256" key="4">
    <source>
        <dbReference type="ARBA" id="ARBA00023029"/>
    </source>
</evidence>
<dbReference type="eggNOG" id="COG0550">
    <property type="taxonomic scope" value="Bacteria"/>
</dbReference>
<organism evidence="14 15">
    <name type="scientific">Bifidobacterium biavatii DSM 23969</name>
    <dbReference type="NCBI Taxonomy" id="1437608"/>
    <lineage>
        <taxon>Bacteria</taxon>
        <taxon>Bacillati</taxon>
        <taxon>Actinomycetota</taxon>
        <taxon>Actinomycetes</taxon>
        <taxon>Bifidobacteriales</taxon>
        <taxon>Bifidobacteriaceae</taxon>
        <taxon>Bifidobacterium</taxon>
    </lineage>
</organism>
<evidence type="ECO:0000313" key="15">
    <source>
        <dbReference type="Proteomes" id="UP000029108"/>
    </source>
</evidence>